<keyword evidence="2" id="KW-1185">Reference proteome</keyword>
<protein>
    <submittedName>
        <fullName evidence="1">F-box protein SKIP22-like</fullName>
    </submittedName>
</protein>
<sequence>MPWTGTWSYEVGLRHCQSSRDELTEKALGVRSLPSAQQRPRSQTLHDKFSTSYEYLALLELFFRSIGSQETVKIGAPNPCNFRQIKQILAQALFNSPLSAAAIRLSLNGEDEDFLQSFGITDGDIIYYAVESTSLPDIQIAQQIPPPPPPVSLNEFNFDSVSYTQSENFLSPMNLDTRESRAEALNHEFLNLNVQESETLEIAETVNCSEVDNVNVIDSSVSRILRKQFSESLGHDGGGNYKLVVMAIDSIFYEMGFIGFLSEFNWDSISKKLAFEFIKVVFVLHPA</sequence>
<proteinExistence type="predicted"/>
<name>A0ABD1TL92_9LAMI</name>
<dbReference type="PANTHER" id="PTHR47602:SF2">
    <property type="entry name" value="F-BOX PROTEIN SKIP22"/>
    <property type="match status" value="1"/>
</dbReference>
<accession>A0ABD1TL92</accession>
<dbReference type="Proteomes" id="UP001604277">
    <property type="component" value="Unassembled WGS sequence"/>
</dbReference>
<comment type="caution">
    <text evidence="1">The sequence shown here is derived from an EMBL/GenBank/DDBJ whole genome shotgun (WGS) entry which is preliminary data.</text>
</comment>
<dbReference type="EMBL" id="JBFOLJ010000008">
    <property type="protein sequence ID" value="KAL2513491.1"/>
    <property type="molecule type" value="Genomic_DNA"/>
</dbReference>
<gene>
    <name evidence="1" type="ORF">Fot_27462</name>
</gene>
<dbReference type="AlphaFoldDB" id="A0ABD1TL92"/>
<reference evidence="2" key="1">
    <citation type="submission" date="2024-07" db="EMBL/GenBank/DDBJ databases">
        <title>Two chromosome-level genome assemblies of Korean endemic species Abeliophyllum distichum and Forsythia ovata (Oleaceae).</title>
        <authorList>
            <person name="Jang H."/>
        </authorList>
    </citation>
    <scope>NUCLEOTIDE SEQUENCE [LARGE SCALE GENOMIC DNA]</scope>
</reference>
<evidence type="ECO:0000313" key="1">
    <source>
        <dbReference type="EMBL" id="KAL2513491.1"/>
    </source>
</evidence>
<organism evidence="1 2">
    <name type="scientific">Forsythia ovata</name>
    <dbReference type="NCBI Taxonomy" id="205694"/>
    <lineage>
        <taxon>Eukaryota</taxon>
        <taxon>Viridiplantae</taxon>
        <taxon>Streptophyta</taxon>
        <taxon>Embryophyta</taxon>
        <taxon>Tracheophyta</taxon>
        <taxon>Spermatophyta</taxon>
        <taxon>Magnoliopsida</taxon>
        <taxon>eudicotyledons</taxon>
        <taxon>Gunneridae</taxon>
        <taxon>Pentapetalae</taxon>
        <taxon>asterids</taxon>
        <taxon>lamiids</taxon>
        <taxon>Lamiales</taxon>
        <taxon>Oleaceae</taxon>
        <taxon>Forsythieae</taxon>
        <taxon>Forsythia</taxon>
    </lineage>
</organism>
<evidence type="ECO:0000313" key="2">
    <source>
        <dbReference type="Proteomes" id="UP001604277"/>
    </source>
</evidence>
<dbReference type="PANTHER" id="PTHR47602">
    <property type="entry name" value="F-BOX PROTEIN SKIP22"/>
    <property type="match status" value="1"/>
</dbReference>